<dbReference type="SUPFAM" id="SSF52540">
    <property type="entry name" value="P-loop containing nucleoside triphosphate hydrolases"/>
    <property type="match status" value="1"/>
</dbReference>
<dbReference type="Gene3D" id="1.25.40.10">
    <property type="entry name" value="Tetratricopeptide repeat domain"/>
    <property type="match status" value="1"/>
</dbReference>
<dbReference type="SUPFAM" id="SSF48452">
    <property type="entry name" value="TPR-like"/>
    <property type="match status" value="1"/>
</dbReference>
<protein>
    <submittedName>
        <fullName evidence="1">Uncharacterized protein</fullName>
    </submittedName>
</protein>
<evidence type="ECO:0000313" key="1">
    <source>
        <dbReference type="EMBL" id="SMC14059.1"/>
    </source>
</evidence>
<gene>
    <name evidence="1" type="ORF">ROA7745_03923</name>
</gene>
<dbReference type="InterPro" id="IPR011990">
    <property type="entry name" value="TPR-like_helical_dom_sf"/>
</dbReference>
<dbReference type="RefSeq" id="WP_085801978.1">
    <property type="nucleotide sequence ID" value="NZ_JAIMIB010000038.1"/>
</dbReference>
<sequence length="1342" mass="146627">MRDVYVERMQQSNDVIRGSASRQAVASLRGYLYQIIVSASEWCQLKEEDLLFLEVAEDYAKVVGAALTATQVKNEGRAVTSNTDSVIGSINNLFELAELNPGLDVSICHLTTADIGLESSHADRVNGVATLEYWQKVARGADMPPLRTRLSTMGISEKARSFVAESSDDELRNGLIRRISWLCGQPGVDGARDRLKDMLVLHGDRIGVSAVSSESTLDSILCNVLETSVGEEPRSLKRADFLRTFSEATHVSVPVNRFVDAIGGSGPNAEATFLERREAIGQLLPINRKHFSRRTGLEKSIGQQLDVAGLAWLYGGTGFGKTTLATLFADQSDLGSGDRWRVSRLRGATRPDRLQVLRMATAVVSMDRPQGLLLDDLARPGDNTEIAYLVELIELCCRLDCKLIVTSHDALGARITELAGLAANPSIKITELSEQEICGLVTSLGGDEERWGKYIHLASVGGHPQLAHALAADLSRRGWPNEEFQSLNALIGRDSALEQARQDIRRRVLEELPQDSRRLLYRMEIGSGTLDEQALTMICQVSPSIDMPGEAMEPLLGPWVETIDGGYRTSPLVSRRGSKMLSSNEVERVHFAIASSLTAGPTLNGNDIDQILIHSLAGRNDNALMKAGIGLFRADPQNLAALVEHSVLLQSIRTDYGGGFSGTPFARSMLSKLNVLATAIAGDRLAFEQALGEFENVGRDDPAELRRADRALVTGKLCMQEGFIELVDDFPKMLIQLRDDTLSFAEDPKNGDAPNDIPNASLIPTMLPIQMTKARTVAALLRVINSLGDLPATDREFLTSYKEFKEFDDGLAVRNPWLAVIRRDGIPSVGMAKEYIDLGRVAAAHGFLDMAAASFDTAAVIFDENHDYSERALTVLDEANSILGDRLDLARARARVLHNIGDYQGQISVAEAISNQLEGSPVSQVYFLRELAIAKSLMGLHGEAAELFEQAAPIALGFGNVSMSAMAVGLRADTSVELYWDGRRKAALTAMSDALLQVEELDLLNPGPPVAVHAMLAHFISAIQNETSDAPTERPGIAGLLSGAASNPVPAKELMEPKPKSQFIWIWWMLAVLEQKWQLNTGIARSVLSSDFRHGLPTPLRASLIVSVFLGALQRRAVDEIAQSLKCALGAQDYVSKYRTANNDLTAQVFDSIPEPEPNGLSRHGEAQFWLLASMCEIALTDGIGGIDRLMHGFRRQQADCLSDELMKAFQTTTPNEAADMLGYASCVGVVLEHTRHGNSIPLRDLVFVSLRCMDVFARFILAGGNGKKFFCWLRDQWEQAVSNQSFRLKTPALARPRIEDALAKSEPSFEWAVHLLETVAPFSPVKVAPVYFANLRKSVVA</sequence>
<dbReference type="EMBL" id="FWXB01000020">
    <property type="protein sequence ID" value="SMC14059.1"/>
    <property type="molecule type" value="Genomic_DNA"/>
</dbReference>
<name>A0A1X7BXR2_9RHOB</name>
<keyword evidence="2" id="KW-1185">Reference proteome</keyword>
<accession>A0A1X7BXR2</accession>
<dbReference type="Proteomes" id="UP000193224">
    <property type="component" value="Unassembled WGS sequence"/>
</dbReference>
<organism evidence="1 2">
    <name type="scientific">Roseovarius aestuarii</name>
    <dbReference type="NCBI Taxonomy" id="475083"/>
    <lineage>
        <taxon>Bacteria</taxon>
        <taxon>Pseudomonadati</taxon>
        <taxon>Pseudomonadota</taxon>
        <taxon>Alphaproteobacteria</taxon>
        <taxon>Rhodobacterales</taxon>
        <taxon>Roseobacteraceae</taxon>
        <taxon>Roseovarius</taxon>
    </lineage>
</organism>
<proteinExistence type="predicted"/>
<dbReference type="InterPro" id="IPR027417">
    <property type="entry name" value="P-loop_NTPase"/>
</dbReference>
<reference evidence="1 2" key="1">
    <citation type="submission" date="2017-03" db="EMBL/GenBank/DDBJ databases">
        <authorList>
            <person name="Afonso C.L."/>
            <person name="Miller P.J."/>
            <person name="Scott M.A."/>
            <person name="Spackman E."/>
            <person name="Goraichik I."/>
            <person name="Dimitrov K.M."/>
            <person name="Suarez D.L."/>
            <person name="Swayne D.E."/>
        </authorList>
    </citation>
    <scope>NUCLEOTIDE SEQUENCE [LARGE SCALE GENOMIC DNA]</scope>
    <source>
        <strain evidence="1 2">CECT 7745</strain>
    </source>
</reference>
<evidence type="ECO:0000313" key="2">
    <source>
        <dbReference type="Proteomes" id="UP000193224"/>
    </source>
</evidence>